<dbReference type="GO" id="GO:0008270">
    <property type="term" value="F:zinc ion binding"/>
    <property type="evidence" value="ECO:0007669"/>
    <property type="project" value="InterPro"/>
</dbReference>
<dbReference type="GO" id="GO:0000981">
    <property type="term" value="F:DNA-binding transcription factor activity, RNA polymerase II-specific"/>
    <property type="evidence" value="ECO:0007669"/>
    <property type="project" value="InterPro"/>
</dbReference>
<dbReference type="InterPro" id="IPR036864">
    <property type="entry name" value="Zn2-C6_fun-type_DNA-bd_sf"/>
</dbReference>
<feature type="region of interest" description="Disordered" evidence="8">
    <location>
        <begin position="1"/>
        <end position="50"/>
    </location>
</feature>
<evidence type="ECO:0000256" key="2">
    <source>
        <dbReference type="ARBA" id="ARBA00022723"/>
    </source>
</evidence>
<feature type="compositionally biased region" description="Low complexity" evidence="8">
    <location>
        <begin position="833"/>
        <end position="842"/>
    </location>
</feature>
<feature type="region of interest" description="Disordered" evidence="8">
    <location>
        <begin position="563"/>
        <end position="582"/>
    </location>
</feature>
<feature type="region of interest" description="Disordered" evidence="8">
    <location>
        <begin position="198"/>
        <end position="261"/>
    </location>
</feature>
<feature type="compositionally biased region" description="Basic residues" evidence="8">
    <location>
        <begin position="964"/>
        <end position="981"/>
    </location>
</feature>
<dbReference type="CDD" id="cd12148">
    <property type="entry name" value="fungal_TF_MHR"/>
    <property type="match status" value="1"/>
</dbReference>
<dbReference type="GO" id="GO:0006351">
    <property type="term" value="P:DNA-templated transcription"/>
    <property type="evidence" value="ECO:0007669"/>
    <property type="project" value="InterPro"/>
</dbReference>
<feature type="region of interest" description="Disordered" evidence="8">
    <location>
        <begin position="373"/>
        <end position="400"/>
    </location>
</feature>
<feature type="region of interest" description="Disordered" evidence="8">
    <location>
        <begin position="142"/>
        <end position="184"/>
    </location>
</feature>
<sequence>MTEEYDEEDDDLGDLQHLEGHDDDNSPPGGSGGAGGSGSNRNVRRRSSKACDQCRKSKCKCERSAVEGEPCRSCVMLGTECTFLGPSRKRGPPKGYIDAIENRLHQVEALLGVLIASNDPRAKSIMKDIISDPQAHEIVERVATSPYGQKARRKAAASSGDGEGHSHPRGTKNQRAPLQPFSSPINEWQEQVGRRITQRAGGGSSYDHDDDMGDGSALLSSPRRQRRRLDSKPSKSSLRSHPSPPSHVPTAPDYDSSSSTSSTLALGLGQLSLSENSQFRYHSKTSGLHLLAPTARDDLRNEGGIWRFPQARIWPPVAAGQRDLIDIERVERDIEARMPSYELQTDLFQMYFTYVHPILPIVDKESVLASFRASNPMNKPSPPAASPPNDGSSASTSTALPGSGQTPLLLLLAMWACAARFSSNDEPLPAPSLMWDAGDSYLYDAKALLNASYASSSPTTCQALLLLAYREIGIGAMQVAWLYTGMAVRMAQDLGMHRSAEGWSRVGRSIFGEQERQIRKKIWHACIVMDKYVSAYIGRPLAIFERDFDAPLPSEDELENTEMWEPTPFPPLLDPPTQPAPPPPFKPQQSMMLTVFNASATLSILLGSIVQSIYAVKSSPSITRTGEKMALEERLDKWYLELKSELRLDITKVAAEPDKCPPPHLFALHMQYWCTVLLLHRPFIRPKAQGQNSPPMAGLGEAEQLSSAHKSFDLCMSAADHITSTVKLYSDRFCLRRSPPFFTYYLFSAGIMYVTALSLQPGHAQAGIGLQKCMDCLKGMERTWPSAGRQWELLHGSKVDLREAELALSRVAMSDHRMNKRGAAEALESDFENSGSTGNAGNTLGGSGNGGGSSNTSGPSGHPIRLSIVTDAPGSSGHRASTGGGQHSAAPVSASSSAPSAHPFTNTIHPRSYHVGIDLSNSPTNTVPSMGGGGESSGGSLFPQFERWTMPPLSSSSNYGQHPSHTHSGHSHHTQSHHHQPQQHSMYGNQGGLMDTAPHIPPLAPRLPTSSARLPPSSSFWGDYGDSGVGVGGSNSGPSGGHAALYNLSLLSDPMTTAPGAPGHAPFFHDSNLQMYNPANPHPPPHHQQPHRRQ</sequence>
<feature type="compositionally biased region" description="Gly residues" evidence="8">
    <location>
        <begin position="29"/>
        <end position="38"/>
    </location>
</feature>
<feature type="domain" description="Zn(2)-C6 fungal-type" evidence="9">
    <location>
        <begin position="50"/>
        <end position="83"/>
    </location>
</feature>
<dbReference type="SUPFAM" id="SSF57701">
    <property type="entry name" value="Zn2/Cys6 DNA-binding domain"/>
    <property type="match status" value="1"/>
</dbReference>
<dbReference type="SMART" id="SM00066">
    <property type="entry name" value="GAL4"/>
    <property type="match status" value="1"/>
</dbReference>
<proteinExistence type="predicted"/>
<evidence type="ECO:0000256" key="7">
    <source>
        <dbReference type="ARBA" id="ARBA00023242"/>
    </source>
</evidence>
<dbReference type="GO" id="GO:0005634">
    <property type="term" value="C:nucleus"/>
    <property type="evidence" value="ECO:0007669"/>
    <property type="project" value="UniProtKB-SubCell"/>
</dbReference>
<organism evidence="10 11">
    <name type="scientific">Sistotremastrum niveocremeum HHB9708</name>
    <dbReference type="NCBI Taxonomy" id="1314777"/>
    <lineage>
        <taxon>Eukaryota</taxon>
        <taxon>Fungi</taxon>
        <taxon>Dikarya</taxon>
        <taxon>Basidiomycota</taxon>
        <taxon>Agaricomycotina</taxon>
        <taxon>Agaricomycetes</taxon>
        <taxon>Sistotremastrales</taxon>
        <taxon>Sistotremastraceae</taxon>
        <taxon>Sertulicium</taxon>
        <taxon>Sertulicium niveocremeum</taxon>
    </lineage>
</organism>
<feature type="compositionally biased region" description="Low complexity" evidence="8">
    <location>
        <begin position="888"/>
        <end position="901"/>
    </location>
</feature>
<evidence type="ECO:0000256" key="3">
    <source>
        <dbReference type="ARBA" id="ARBA00022833"/>
    </source>
</evidence>
<reference evidence="10 11" key="1">
    <citation type="journal article" date="2016" name="Mol. Biol. Evol.">
        <title>Comparative Genomics of Early-Diverging Mushroom-Forming Fungi Provides Insights into the Origins of Lignocellulose Decay Capabilities.</title>
        <authorList>
            <person name="Nagy L.G."/>
            <person name="Riley R."/>
            <person name="Tritt A."/>
            <person name="Adam C."/>
            <person name="Daum C."/>
            <person name="Floudas D."/>
            <person name="Sun H."/>
            <person name="Yadav J.S."/>
            <person name="Pangilinan J."/>
            <person name="Larsson K.H."/>
            <person name="Matsuura K."/>
            <person name="Barry K."/>
            <person name="Labutti K."/>
            <person name="Kuo R."/>
            <person name="Ohm R.A."/>
            <person name="Bhattacharya S.S."/>
            <person name="Shirouzu T."/>
            <person name="Yoshinaga Y."/>
            <person name="Martin F.M."/>
            <person name="Grigoriev I.V."/>
            <person name="Hibbett D.S."/>
        </authorList>
    </citation>
    <scope>NUCLEOTIDE SEQUENCE [LARGE SCALE GENOMIC DNA]</scope>
    <source>
        <strain evidence="10 11">HHB9708</strain>
    </source>
</reference>
<dbReference type="PANTHER" id="PTHR31313">
    <property type="entry name" value="TY1 ENHANCER ACTIVATOR"/>
    <property type="match status" value="1"/>
</dbReference>
<dbReference type="STRING" id="1314777.A0A164YCM7"/>
<evidence type="ECO:0000313" key="11">
    <source>
        <dbReference type="Proteomes" id="UP000076722"/>
    </source>
</evidence>
<dbReference type="CDD" id="cd00067">
    <property type="entry name" value="GAL4"/>
    <property type="match status" value="1"/>
</dbReference>
<keyword evidence="3" id="KW-0862">Zinc</keyword>
<evidence type="ECO:0000256" key="8">
    <source>
        <dbReference type="SAM" id="MobiDB-lite"/>
    </source>
</evidence>
<feature type="compositionally biased region" description="Acidic residues" evidence="8">
    <location>
        <begin position="1"/>
        <end position="13"/>
    </location>
</feature>
<dbReference type="OrthoDB" id="2123952at2759"/>
<feature type="region of interest" description="Disordered" evidence="8">
    <location>
        <begin position="1061"/>
        <end position="1094"/>
    </location>
</feature>
<feature type="region of interest" description="Disordered" evidence="8">
    <location>
        <begin position="817"/>
        <end position="1014"/>
    </location>
</feature>
<feature type="compositionally biased region" description="Gly residues" evidence="8">
    <location>
        <begin position="843"/>
        <end position="853"/>
    </location>
</feature>
<evidence type="ECO:0000256" key="5">
    <source>
        <dbReference type="ARBA" id="ARBA00023125"/>
    </source>
</evidence>
<keyword evidence="7" id="KW-0539">Nucleus</keyword>
<dbReference type="PROSITE" id="PS50048">
    <property type="entry name" value="ZN2_CY6_FUNGAL_2"/>
    <property type="match status" value="1"/>
</dbReference>
<keyword evidence="5" id="KW-0238">DNA-binding</keyword>
<accession>A0A164YCM7</accession>
<feature type="compositionally biased region" description="Polar residues" evidence="8">
    <location>
        <begin position="919"/>
        <end position="928"/>
    </location>
</feature>
<dbReference type="Proteomes" id="UP000076722">
    <property type="component" value="Unassembled WGS sequence"/>
</dbReference>
<feature type="compositionally biased region" description="Basic and acidic residues" evidence="8">
    <location>
        <begin position="14"/>
        <end position="24"/>
    </location>
</feature>
<keyword evidence="4" id="KW-0805">Transcription regulation</keyword>
<dbReference type="GO" id="GO:0003677">
    <property type="term" value="F:DNA binding"/>
    <property type="evidence" value="ECO:0007669"/>
    <property type="project" value="UniProtKB-KW"/>
</dbReference>
<keyword evidence="6" id="KW-0804">Transcription</keyword>
<dbReference type="EMBL" id="KV419398">
    <property type="protein sequence ID" value="KZS96794.1"/>
    <property type="molecule type" value="Genomic_DNA"/>
</dbReference>
<dbReference type="AlphaFoldDB" id="A0A164YCM7"/>
<dbReference type="Pfam" id="PF04082">
    <property type="entry name" value="Fungal_trans"/>
    <property type="match status" value="1"/>
</dbReference>
<dbReference type="PANTHER" id="PTHR31313:SF78">
    <property type="entry name" value="TRANSCRIPTION FACTOR DOMAIN-CONTAINING PROTEIN"/>
    <property type="match status" value="1"/>
</dbReference>
<keyword evidence="2" id="KW-0479">Metal-binding</keyword>
<feature type="compositionally biased region" description="Polar residues" evidence="8">
    <location>
        <begin position="173"/>
        <end position="184"/>
    </location>
</feature>
<dbReference type="InterPro" id="IPR001138">
    <property type="entry name" value="Zn2Cys6_DnaBD"/>
</dbReference>
<evidence type="ECO:0000313" key="10">
    <source>
        <dbReference type="EMBL" id="KZS96794.1"/>
    </source>
</evidence>
<dbReference type="PROSITE" id="PS00463">
    <property type="entry name" value="ZN2_CY6_FUNGAL_1"/>
    <property type="match status" value="1"/>
</dbReference>
<feature type="compositionally biased region" description="Basic residues" evidence="8">
    <location>
        <begin position="1084"/>
        <end position="1094"/>
    </location>
</feature>
<dbReference type="InterPro" id="IPR007219">
    <property type="entry name" value="XnlR_reg_dom"/>
</dbReference>
<dbReference type="InterPro" id="IPR051615">
    <property type="entry name" value="Transcr_Regulatory_Elem"/>
</dbReference>
<protein>
    <recommendedName>
        <fullName evidence="9">Zn(2)-C6 fungal-type domain-containing protein</fullName>
    </recommendedName>
</protein>
<evidence type="ECO:0000256" key="6">
    <source>
        <dbReference type="ARBA" id="ARBA00023163"/>
    </source>
</evidence>
<feature type="compositionally biased region" description="Pro residues" evidence="8">
    <location>
        <begin position="567"/>
        <end position="582"/>
    </location>
</feature>
<evidence type="ECO:0000259" key="9">
    <source>
        <dbReference type="PROSITE" id="PS50048"/>
    </source>
</evidence>
<dbReference type="Gene3D" id="4.10.240.10">
    <property type="entry name" value="Zn(2)-C6 fungal-type DNA-binding domain"/>
    <property type="match status" value="1"/>
</dbReference>
<evidence type="ECO:0000256" key="1">
    <source>
        <dbReference type="ARBA" id="ARBA00004123"/>
    </source>
</evidence>
<evidence type="ECO:0000256" key="4">
    <source>
        <dbReference type="ARBA" id="ARBA00023015"/>
    </source>
</evidence>
<keyword evidence="11" id="KW-1185">Reference proteome</keyword>
<name>A0A164YCM7_9AGAM</name>
<dbReference type="SMART" id="SM00906">
    <property type="entry name" value="Fungal_trans"/>
    <property type="match status" value="1"/>
</dbReference>
<gene>
    <name evidence="10" type="ORF">SISNIDRAFT_450535</name>
</gene>
<comment type="subcellular location">
    <subcellularLocation>
        <location evidence="1">Nucleus</location>
    </subcellularLocation>
</comment>
<dbReference type="Pfam" id="PF00172">
    <property type="entry name" value="Zn_clus"/>
    <property type="match status" value="1"/>
</dbReference>